<evidence type="ECO:0000313" key="2">
    <source>
        <dbReference type="Proteomes" id="UP000442695"/>
    </source>
</evidence>
<dbReference type="Proteomes" id="UP000442695">
    <property type="component" value="Unassembled WGS sequence"/>
</dbReference>
<sequence length="57" mass="6285">MNNRPEVIQPEVLELVALGNGFGSTKISGPDRASIRDKLKKAIVASKERYHRHGVSN</sequence>
<name>A0A7V8EJA4_PSEPU</name>
<reference evidence="1 2" key="1">
    <citation type="submission" date="2019-12" db="EMBL/GenBank/DDBJ databases">
        <authorList>
            <person name="Woiski C."/>
        </authorList>
    </citation>
    <scope>NUCLEOTIDE SEQUENCE [LARGE SCALE GENOMIC DNA]</scope>
    <source>
        <strain evidence="1 2">BOE100</strain>
    </source>
</reference>
<proteinExistence type="predicted"/>
<organism evidence="1 2">
    <name type="scientific">Pseudomonas putida</name>
    <name type="common">Arthrobacter siderocapsulatus</name>
    <dbReference type="NCBI Taxonomy" id="303"/>
    <lineage>
        <taxon>Bacteria</taxon>
        <taxon>Pseudomonadati</taxon>
        <taxon>Pseudomonadota</taxon>
        <taxon>Gammaproteobacteria</taxon>
        <taxon>Pseudomonadales</taxon>
        <taxon>Pseudomonadaceae</taxon>
        <taxon>Pseudomonas</taxon>
    </lineage>
</organism>
<comment type="caution">
    <text evidence="1">The sequence shown here is derived from an EMBL/GenBank/DDBJ whole genome shotgun (WGS) entry which is preliminary data.</text>
</comment>
<evidence type="ECO:0000313" key="1">
    <source>
        <dbReference type="EMBL" id="KAF0255684.1"/>
    </source>
</evidence>
<dbReference type="RefSeq" id="WP_156858577.1">
    <property type="nucleotide sequence ID" value="NZ_WOWR01000005.1"/>
</dbReference>
<accession>A0A7V8EJA4</accession>
<dbReference type="AlphaFoldDB" id="A0A7V8EJA4"/>
<dbReference type="EMBL" id="WOWR01000005">
    <property type="protein sequence ID" value="KAF0255684.1"/>
    <property type="molecule type" value="Genomic_DNA"/>
</dbReference>
<gene>
    <name evidence="1" type="ORF">GN299_06225</name>
</gene>
<protein>
    <submittedName>
        <fullName evidence="1">Uncharacterized protein</fullName>
    </submittedName>
</protein>